<proteinExistence type="predicted"/>
<sequence length="438" mass="46749">MTRSTRNRRLTTVVAGASIFALTLSACSGGDDDNGGTDADGNITLTVATFNDFGYTDELLKEYEDANPGVKIEHTRAAESGDARTNLTTRLAAGGDGLADIEGIEIDWMPELSQIPDAFADLEDPAVEGRWLGWKEDQGRTPDGKLIGYGTDIGPEAICYRADLFEAAGLPSDRESVAEFLGGADGTWEDYFEAGETFAAASDVPWFDSSVATLQGMIGQVEAAYEDPETGEPTDLASNTEVKAIYEQLLAASDTLSAGLTQWTPDWDNAFQNNGFATMLCPAWMQGPIEERSGGVTGWDIADVFPGGGGNWGGSFLTVPATGDHVEEATKLAQWLTAPEQQIKAFGNAGTFPSQIEAQDSEELQAATNEFFNEAPTGQIFSSRAKALDEIAQPFKGANYFAIHQTVQDAITRVDVDGSQDPQAAWDQAVSEVANLGF</sequence>
<dbReference type="InterPro" id="IPR006059">
    <property type="entry name" value="SBP"/>
</dbReference>
<organism evidence="2 3">
    <name type="scientific">Sanguibacter suaedae</name>
    <dbReference type="NCBI Taxonomy" id="2795737"/>
    <lineage>
        <taxon>Bacteria</taxon>
        <taxon>Bacillati</taxon>
        <taxon>Actinomycetota</taxon>
        <taxon>Actinomycetes</taxon>
        <taxon>Micrococcales</taxon>
        <taxon>Sanguibacteraceae</taxon>
        <taxon>Sanguibacter</taxon>
    </lineage>
</organism>
<dbReference type="PANTHER" id="PTHR43649">
    <property type="entry name" value="ARABINOSE-BINDING PROTEIN-RELATED"/>
    <property type="match status" value="1"/>
</dbReference>
<keyword evidence="1" id="KW-0732">Signal</keyword>
<protein>
    <submittedName>
        <fullName evidence="2">Extracellular solute-binding protein</fullName>
    </submittedName>
</protein>
<dbReference type="SUPFAM" id="SSF53850">
    <property type="entry name" value="Periplasmic binding protein-like II"/>
    <property type="match status" value="1"/>
</dbReference>
<keyword evidence="3" id="KW-1185">Reference proteome</keyword>
<comment type="caution">
    <text evidence="2">The sequence shown here is derived from an EMBL/GenBank/DDBJ whole genome shotgun (WGS) entry which is preliminary data.</text>
</comment>
<reference evidence="2" key="1">
    <citation type="submission" date="2020-12" db="EMBL/GenBank/DDBJ databases">
        <title>Sanguibacter suaedae sp. nov., isolated from Suaeda aralocaspica.</title>
        <authorList>
            <person name="Ma Q."/>
        </authorList>
    </citation>
    <scope>NUCLEOTIDE SEQUENCE</scope>
    <source>
        <strain evidence="2">YZGR15</strain>
    </source>
</reference>
<dbReference type="RefSeq" id="WP_198733282.1">
    <property type="nucleotide sequence ID" value="NZ_JAEINH010000004.1"/>
</dbReference>
<feature type="signal peptide" evidence="1">
    <location>
        <begin position="1"/>
        <end position="26"/>
    </location>
</feature>
<dbReference type="EMBL" id="JAEINH010000004">
    <property type="protein sequence ID" value="MBI9114735.1"/>
    <property type="molecule type" value="Genomic_DNA"/>
</dbReference>
<evidence type="ECO:0000256" key="1">
    <source>
        <dbReference type="SAM" id="SignalP"/>
    </source>
</evidence>
<evidence type="ECO:0000313" key="3">
    <source>
        <dbReference type="Proteomes" id="UP000602087"/>
    </source>
</evidence>
<evidence type="ECO:0000313" key="2">
    <source>
        <dbReference type="EMBL" id="MBI9114735.1"/>
    </source>
</evidence>
<dbReference type="InterPro" id="IPR050490">
    <property type="entry name" value="Bact_solute-bd_prot1"/>
</dbReference>
<name>A0A934IBH2_9MICO</name>
<dbReference type="Pfam" id="PF13416">
    <property type="entry name" value="SBP_bac_8"/>
    <property type="match status" value="1"/>
</dbReference>
<dbReference type="Gene3D" id="3.40.190.10">
    <property type="entry name" value="Periplasmic binding protein-like II"/>
    <property type="match status" value="1"/>
</dbReference>
<accession>A0A934IBH2</accession>
<feature type="chain" id="PRO_5037481258" evidence="1">
    <location>
        <begin position="27"/>
        <end position="438"/>
    </location>
</feature>
<dbReference type="AlphaFoldDB" id="A0A934IBH2"/>
<gene>
    <name evidence="2" type="ORF">JAV76_06885</name>
</gene>
<dbReference type="Proteomes" id="UP000602087">
    <property type="component" value="Unassembled WGS sequence"/>
</dbReference>
<dbReference type="PROSITE" id="PS51257">
    <property type="entry name" value="PROKAR_LIPOPROTEIN"/>
    <property type="match status" value="1"/>
</dbReference>
<dbReference type="PANTHER" id="PTHR43649:SF32">
    <property type="entry name" value="SUGAR BINDING SECRETED PROTEIN"/>
    <property type="match status" value="1"/>
</dbReference>